<dbReference type="PANTHER" id="PTHR10773:SF19">
    <property type="match status" value="1"/>
</dbReference>
<evidence type="ECO:0000313" key="2">
    <source>
        <dbReference type="EMBL" id="CAG5075385.1"/>
    </source>
</evidence>
<sequence>MKKNTLVHEFSFRINLNSYQNKLTYRFKVNNAYVQVCQQFFVKTVDISDKKVRIMMDKEKRSTSGSLLPDRRGHHEPVNKLSGEDVNRIRQHLSLLPKVPTHWCRRDSSKVYLERIKTKQAIYELYVAYAIENNFRQVSDTRYFGELEQLNIGFHQPRKDMCWCTRFDNISDEEKAEKQAEYDLHIRRKNAA</sequence>
<reference evidence="2" key="1">
    <citation type="submission" date="2021-04" db="EMBL/GenBank/DDBJ databases">
        <authorList>
            <person name="Chebbi M.A.C M."/>
        </authorList>
    </citation>
    <scope>NUCLEOTIDE SEQUENCE</scope>
</reference>
<evidence type="ECO:0000256" key="1">
    <source>
        <dbReference type="SAM" id="MobiDB-lite"/>
    </source>
</evidence>
<protein>
    <submittedName>
        <fullName evidence="2">Uncharacterized protein</fullName>
    </submittedName>
</protein>
<accession>A0A8J2END3</accession>
<proteinExistence type="predicted"/>
<evidence type="ECO:0000313" key="3">
    <source>
        <dbReference type="Proteomes" id="UP000786811"/>
    </source>
</evidence>
<organism evidence="2 3">
    <name type="scientific">Cotesia congregata</name>
    <name type="common">Parasitoid wasp</name>
    <name type="synonym">Apanteles congregatus</name>
    <dbReference type="NCBI Taxonomy" id="51543"/>
    <lineage>
        <taxon>Eukaryota</taxon>
        <taxon>Metazoa</taxon>
        <taxon>Ecdysozoa</taxon>
        <taxon>Arthropoda</taxon>
        <taxon>Hexapoda</taxon>
        <taxon>Insecta</taxon>
        <taxon>Pterygota</taxon>
        <taxon>Neoptera</taxon>
        <taxon>Endopterygota</taxon>
        <taxon>Hymenoptera</taxon>
        <taxon>Apocrita</taxon>
        <taxon>Ichneumonoidea</taxon>
        <taxon>Braconidae</taxon>
        <taxon>Microgastrinae</taxon>
        <taxon>Cotesia</taxon>
    </lineage>
</organism>
<comment type="caution">
    <text evidence="2">The sequence shown here is derived from an EMBL/GenBank/DDBJ whole genome shotgun (WGS) entry which is preliminary data.</text>
</comment>
<feature type="region of interest" description="Disordered" evidence="1">
    <location>
        <begin position="60"/>
        <end position="80"/>
    </location>
</feature>
<dbReference type="Proteomes" id="UP000786811">
    <property type="component" value="Unassembled WGS sequence"/>
</dbReference>
<dbReference type="PANTHER" id="PTHR10773">
    <property type="entry name" value="DNA-DIRECTED RNA POLYMERASES I, II, AND III SUBUNIT RPABC2"/>
    <property type="match status" value="1"/>
</dbReference>
<dbReference type="OrthoDB" id="434783at2759"/>
<keyword evidence="3" id="KW-1185">Reference proteome</keyword>
<name>A0A8J2END3_COTCN</name>
<feature type="compositionally biased region" description="Basic and acidic residues" evidence="1">
    <location>
        <begin position="69"/>
        <end position="80"/>
    </location>
</feature>
<dbReference type="EMBL" id="CAJNRD030001116">
    <property type="protein sequence ID" value="CAG5075385.1"/>
    <property type="molecule type" value="Genomic_DNA"/>
</dbReference>
<dbReference type="AlphaFoldDB" id="A0A8J2END3"/>
<gene>
    <name evidence="2" type="ORF">HICCMSTLAB_LOCUS1539</name>
</gene>